<comment type="caution">
    <text evidence="1">The sequence shown here is derived from an EMBL/GenBank/DDBJ whole genome shotgun (WGS) entry which is preliminary data.</text>
</comment>
<accession>X1GT79</accession>
<gene>
    <name evidence="1" type="ORF">S03H2_35082</name>
</gene>
<sequence length="46" mass="5114">MGLTIFNKKQAGIISNPDPGGCEVINIYWDPKLEKVVVKKKSEPVE</sequence>
<name>X1GT79_9ZZZZ</name>
<dbReference type="AlphaFoldDB" id="X1GT79"/>
<proteinExistence type="predicted"/>
<organism evidence="1">
    <name type="scientific">marine sediment metagenome</name>
    <dbReference type="NCBI Taxonomy" id="412755"/>
    <lineage>
        <taxon>unclassified sequences</taxon>
        <taxon>metagenomes</taxon>
        <taxon>ecological metagenomes</taxon>
    </lineage>
</organism>
<reference evidence="1" key="1">
    <citation type="journal article" date="2014" name="Front. Microbiol.">
        <title>High frequency of phylogenetically diverse reductive dehalogenase-homologous genes in deep subseafloor sedimentary metagenomes.</title>
        <authorList>
            <person name="Kawai M."/>
            <person name="Futagami T."/>
            <person name="Toyoda A."/>
            <person name="Takaki Y."/>
            <person name="Nishi S."/>
            <person name="Hori S."/>
            <person name="Arai W."/>
            <person name="Tsubouchi T."/>
            <person name="Morono Y."/>
            <person name="Uchiyama I."/>
            <person name="Ito T."/>
            <person name="Fujiyama A."/>
            <person name="Inagaki F."/>
            <person name="Takami H."/>
        </authorList>
    </citation>
    <scope>NUCLEOTIDE SEQUENCE</scope>
    <source>
        <strain evidence="1">Expedition CK06-06</strain>
    </source>
</reference>
<protein>
    <submittedName>
        <fullName evidence="1">Uncharacterized protein</fullName>
    </submittedName>
</protein>
<dbReference type="EMBL" id="BARU01021442">
    <property type="protein sequence ID" value="GAH60382.1"/>
    <property type="molecule type" value="Genomic_DNA"/>
</dbReference>
<evidence type="ECO:0000313" key="1">
    <source>
        <dbReference type="EMBL" id="GAH60382.1"/>
    </source>
</evidence>